<sequence length="193" mass="23311">MYTPTLNTRRLILRKFNENDLEAFYDIFSDKEVNHFLPWFPLKNLDEAKSFYQERYASIYQKKQRYAYAICLKENNTPIGYINIDLDESHDLGYGLKKEYWHQGIISEAVKAIIQQAQKEGLNYLTATHDIKNIHSGHVMKKSGMHYCYSYKEHWMPKNIPVIFRMYQISLDGKKRIYQKYWNQYEHFIEENI</sequence>
<protein>
    <submittedName>
        <fullName evidence="2">GNAT family N-acetyltransferase</fullName>
    </submittedName>
</protein>
<gene>
    <name evidence="2" type="ORF">C7U55_00555</name>
</gene>
<name>A0A2T3G3I2_9FIRM</name>
<keyword evidence="2" id="KW-0808">Transferase</keyword>
<dbReference type="Pfam" id="PF13302">
    <property type="entry name" value="Acetyltransf_3"/>
    <property type="match status" value="1"/>
</dbReference>
<dbReference type="PROSITE" id="PS51186">
    <property type="entry name" value="GNAT"/>
    <property type="match status" value="1"/>
</dbReference>
<dbReference type="GO" id="GO:0016747">
    <property type="term" value="F:acyltransferase activity, transferring groups other than amino-acyl groups"/>
    <property type="evidence" value="ECO:0007669"/>
    <property type="project" value="InterPro"/>
</dbReference>
<dbReference type="InterPro" id="IPR051531">
    <property type="entry name" value="N-acetyltransferase"/>
</dbReference>
<dbReference type="Gene3D" id="3.40.630.30">
    <property type="match status" value="1"/>
</dbReference>
<accession>A0A2T3G3I2</accession>
<dbReference type="PANTHER" id="PTHR43792:SF1">
    <property type="entry name" value="N-ACETYLTRANSFERASE DOMAIN-CONTAINING PROTEIN"/>
    <property type="match status" value="1"/>
</dbReference>
<feature type="domain" description="N-acetyltransferase" evidence="1">
    <location>
        <begin position="11"/>
        <end position="161"/>
    </location>
</feature>
<keyword evidence="3" id="KW-1185">Reference proteome</keyword>
<dbReference type="RefSeq" id="WP_106986875.1">
    <property type="nucleotide sequence ID" value="NZ_PYLP01000001.1"/>
</dbReference>
<evidence type="ECO:0000259" key="1">
    <source>
        <dbReference type="PROSITE" id="PS51186"/>
    </source>
</evidence>
<evidence type="ECO:0000313" key="2">
    <source>
        <dbReference type="EMBL" id="PST42079.1"/>
    </source>
</evidence>
<dbReference type="Proteomes" id="UP000241201">
    <property type="component" value="Unassembled WGS sequence"/>
</dbReference>
<dbReference type="GeneID" id="77469594"/>
<dbReference type="InterPro" id="IPR000182">
    <property type="entry name" value="GNAT_dom"/>
</dbReference>
<organism evidence="2 3">
    <name type="scientific">Faecalibacillus faecis</name>
    <dbReference type="NCBI Taxonomy" id="1982628"/>
    <lineage>
        <taxon>Bacteria</taxon>
        <taxon>Bacillati</taxon>
        <taxon>Bacillota</taxon>
        <taxon>Erysipelotrichia</taxon>
        <taxon>Erysipelotrichales</taxon>
        <taxon>Coprobacillaceae</taxon>
        <taxon>Faecalibacillus</taxon>
    </lineage>
</organism>
<proteinExistence type="predicted"/>
<dbReference type="SUPFAM" id="SSF55729">
    <property type="entry name" value="Acyl-CoA N-acyltransferases (Nat)"/>
    <property type="match status" value="1"/>
</dbReference>
<dbReference type="AlphaFoldDB" id="A0A2T3G3I2"/>
<comment type="caution">
    <text evidence="2">The sequence shown here is derived from an EMBL/GenBank/DDBJ whole genome shotgun (WGS) entry which is preliminary data.</text>
</comment>
<reference evidence="3" key="1">
    <citation type="submission" date="2018-03" db="EMBL/GenBank/DDBJ databases">
        <title>Lachnoclostridium SNUG30370 gen.nov., sp.nov., isolated from human faeces.</title>
        <authorList>
            <person name="Seo B."/>
            <person name="Jeon K."/>
            <person name="Ko G."/>
        </authorList>
    </citation>
    <scope>NUCLEOTIDE SEQUENCE [LARGE SCALE GENOMIC DNA]</scope>
    <source>
        <strain evidence="3">SNUG30370</strain>
    </source>
</reference>
<evidence type="ECO:0000313" key="3">
    <source>
        <dbReference type="Proteomes" id="UP000241201"/>
    </source>
</evidence>
<dbReference type="InterPro" id="IPR016181">
    <property type="entry name" value="Acyl_CoA_acyltransferase"/>
</dbReference>
<dbReference type="PANTHER" id="PTHR43792">
    <property type="entry name" value="GNAT FAMILY, PUTATIVE (AFU_ORTHOLOGUE AFUA_3G00765)-RELATED-RELATED"/>
    <property type="match status" value="1"/>
</dbReference>
<dbReference type="EMBL" id="PYLP01000001">
    <property type="protein sequence ID" value="PST42079.1"/>
    <property type="molecule type" value="Genomic_DNA"/>
</dbReference>